<evidence type="ECO:0000256" key="3">
    <source>
        <dbReference type="ARBA" id="ARBA00012438"/>
    </source>
</evidence>
<evidence type="ECO:0000313" key="15">
    <source>
        <dbReference type="Proteomes" id="UP000228945"/>
    </source>
</evidence>
<evidence type="ECO:0000256" key="10">
    <source>
        <dbReference type="ARBA" id="ARBA00023136"/>
    </source>
</evidence>
<dbReference type="SMART" id="SM00388">
    <property type="entry name" value="HisKA"/>
    <property type="match status" value="1"/>
</dbReference>
<dbReference type="InterPro" id="IPR050428">
    <property type="entry name" value="TCS_sensor_his_kinase"/>
</dbReference>
<dbReference type="SUPFAM" id="SSF55874">
    <property type="entry name" value="ATPase domain of HSP90 chaperone/DNA topoisomerase II/histidine kinase"/>
    <property type="match status" value="1"/>
</dbReference>
<evidence type="ECO:0000259" key="12">
    <source>
        <dbReference type="PROSITE" id="PS50109"/>
    </source>
</evidence>
<evidence type="ECO:0000256" key="5">
    <source>
        <dbReference type="ARBA" id="ARBA00022679"/>
    </source>
</evidence>
<dbReference type="KEGG" id="cmb:CSW64_14580"/>
<keyword evidence="15" id="KW-1185">Reference proteome</keyword>
<dbReference type="CDD" id="cd00082">
    <property type="entry name" value="HisKA"/>
    <property type="match status" value="1"/>
</dbReference>
<evidence type="ECO:0000256" key="1">
    <source>
        <dbReference type="ARBA" id="ARBA00000085"/>
    </source>
</evidence>
<feature type="transmembrane region" description="Helical" evidence="11">
    <location>
        <begin position="12"/>
        <end position="37"/>
    </location>
</feature>
<keyword evidence="5" id="KW-0808">Transferase</keyword>
<feature type="domain" description="Histidine kinase" evidence="12">
    <location>
        <begin position="246"/>
        <end position="441"/>
    </location>
</feature>
<evidence type="ECO:0000256" key="4">
    <source>
        <dbReference type="ARBA" id="ARBA00022553"/>
    </source>
</evidence>
<name>A0A2D2AZW6_9CAUL</name>
<dbReference type="CDD" id="cd00075">
    <property type="entry name" value="HATPase"/>
    <property type="match status" value="1"/>
</dbReference>
<keyword evidence="9" id="KW-0902">Two-component regulatory system</keyword>
<dbReference type="PANTHER" id="PTHR45436">
    <property type="entry name" value="SENSOR HISTIDINE KINASE YKOH"/>
    <property type="match status" value="1"/>
</dbReference>
<organism evidence="14 15">
    <name type="scientific">Caulobacter mirabilis</name>
    <dbReference type="NCBI Taxonomy" id="69666"/>
    <lineage>
        <taxon>Bacteria</taxon>
        <taxon>Pseudomonadati</taxon>
        <taxon>Pseudomonadota</taxon>
        <taxon>Alphaproteobacteria</taxon>
        <taxon>Caulobacterales</taxon>
        <taxon>Caulobacteraceae</taxon>
        <taxon>Caulobacter</taxon>
    </lineage>
</organism>
<evidence type="ECO:0000256" key="2">
    <source>
        <dbReference type="ARBA" id="ARBA00004141"/>
    </source>
</evidence>
<evidence type="ECO:0000256" key="6">
    <source>
        <dbReference type="ARBA" id="ARBA00022692"/>
    </source>
</evidence>
<proteinExistence type="predicted"/>
<feature type="domain" description="HAMP" evidence="13">
    <location>
        <begin position="185"/>
        <end position="238"/>
    </location>
</feature>
<accession>A0A2D2AZW6</accession>
<dbReference type="OrthoDB" id="8673316at2"/>
<dbReference type="Gene3D" id="3.30.565.10">
    <property type="entry name" value="Histidine kinase-like ATPase, C-terminal domain"/>
    <property type="match status" value="1"/>
</dbReference>
<dbReference type="AlphaFoldDB" id="A0A2D2AZW6"/>
<gene>
    <name evidence="14" type="ORF">CSW64_14580</name>
</gene>
<feature type="transmembrane region" description="Helical" evidence="11">
    <location>
        <begin position="155"/>
        <end position="179"/>
    </location>
</feature>
<dbReference type="EMBL" id="CP024201">
    <property type="protein sequence ID" value="ATQ43542.1"/>
    <property type="molecule type" value="Genomic_DNA"/>
</dbReference>
<keyword evidence="4" id="KW-0597">Phosphoprotein</keyword>
<dbReference type="PANTHER" id="PTHR45436:SF15">
    <property type="entry name" value="SENSOR HISTIDINE KINASE CUSS"/>
    <property type="match status" value="1"/>
</dbReference>
<evidence type="ECO:0000313" key="14">
    <source>
        <dbReference type="EMBL" id="ATQ43542.1"/>
    </source>
</evidence>
<dbReference type="PROSITE" id="PS50885">
    <property type="entry name" value="HAMP"/>
    <property type="match status" value="1"/>
</dbReference>
<dbReference type="RefSeq" id="WP_099622791.1">
    <property type="nucleotide sequence ID" value="NZ_CP024201.1"/>
</dbReference>
<keyword evidence="7 14" id="KW-0418">Kinase</keyword>
<evidence type="ECO:0000256" key="9">
    <source>
        <dbReference type="ARBA" id="ARBA00023012"/>
    </source>
</evidence>
<dbReference type="InterPro" id="IPR004358">
    <property type="entry name" value="Sig_transdc_His_kin-like_C"/>
</dbReference>
<protein>
    <recommendedName>
        <fullName evidence="3">histidine kinase</fullName>
        <ecNumber evidence="3">2.7.13.3</ecNumber>
    </recommendedName>
</protein>
<dbReference type="InterPro" id="IPR005467">
    <property type="entry name" value="His_kinase_dom"/>
</dbReference>
<comment type="catalytic activity">
    <reaction evidence="1">
        <text>ATP + protein L-histidine = ADP + protein N-phospho-L-histidine.</text>
        <dbReference type="EC" id="2.7.13.3"/>
    </reaction>
</comment>
<dbReference type="Pfam" id="PF00512">
    <property type="entry name" value="HisKA"/>
    <property type="match status" value="1"/>
</dbReference>
<evidence type="ECO:0000256" key="11">
    <source>
        <dbReference type="SAM" id="Phobius"/>
    </source>
</evidence>
<dbReference type="InterPro" id="IPR003594">
    <property type="entry name" value="HATPase_dom"/>
</dbReference>
<dbReference type="InterPro" id="IPR036890">
    <property type="entry name" value="HATPase_C_sf"/>
</dbReference>
<evidence type="ECO:0000256" key="8">
    <source>
        <dbReference type="ARBA" id="ARBA00022989"/>
    </source>
</evidence>
<keyword evidence="8 11" id="KW-1133">Transmembrane helix</keyword>
<evidence type="ECO:0000256" key="7">
    <source>
        <dbReference type="ARBA" id="ARBA00022777"/>
    </source>
</evidence>
<dbReference type="InterPro" id="IPR003660">
    <property type="entry name" value="HAMP_dom"/>
</dbReference>
<dbReference type="Gene3D" id="1.10.287.130">
    <property type="match status" value="1"/>
</dbReference>
<dbReference type="GO" id="GO:0000155">
    <property type="term" value="F:phosphorelay sensor kinase activity"/>
    <property type="evidence" value="ECO:0007669"/>
    <property type="project" value="InterPro"/>
</dbReference>
<dbReference type="PROSITE" id="PS50109">
    <property type="entry name" value="HIS_KIN"/>
    <property type="match status" value="1"/>
</dbReference>
<dbReference type="InterPro" id="IPR003661">
    <property type="entry name" value="HisK_dim/P_dom"/>
</dbReference>
<comment type="subcellular location">
    <subcellularLocation>
        <location evidence="2">Membrane</location>
        <topology evidence="2">Multi-pass membrane protein</topology>
    </subcellularLocation>
</comment>
<dbReference type="EC" id="2.7.13.3" evidence="3"/>
<dbReference type="PRINTS" id="PR00344">
    <property type="entry name" value="BCTRLSENSOR"/>
</dbReference>
<sequence>MKSPRSLSLKRRLVIWLLLFQAGFLLLLMILLVGFLVRADMGGALVDPEITEIVARAVERDADGLVLRETAELAAFRKETPDVWFIARSDRGEIIESGPVPAPYRALGRHLDSISFADLRDTVKPFTLSAVIRRVPGPAGELTVLSGGRLHSLTFAILFLSNLLLLPILILLSLVTIAVTPQIVKRALNGLARTADQAAHIDADRRGSRLDEDGVPVEVTPLVRAINGALQRLDEGYERQQRFIADAAHELRTPIAIVQSRVDGLPAGPATERLRRDVARLAVICEQLLDLQRIERELEMTNVDLLERATTVAADLAPLLIANACEVEVSGRGPAQVLGDPGAIDRVVTSLVQNAIDHGGRQVIIRVLPSAIEVEDDGPGIPAEERERIFEPFHRLRARSTGAGLGLSLVRQVMERHHGRVVVETADGGGALIRLEFPERRPRRA</sequence>
<dbReference type="InterPro" id="IPR036097">
    <property type="entry name" value="HisK_dim/P_sf"/>
</dbReference>
<dbReference type="GO" id="GO:0005886">
    <property type="term" value="C:plasma membrane"/>
    <property type="evidence" value="ECO:0007669"/>
    <property type="project" value="TreeGrafter"/>
</dbReference>
<dbReference type="Proteomes" id="UP000228945">
    <property type="component" value="Chromosome"/>
</dbReference>
<reference evidence="14 15" key="1">
    <citation type="submission" date="2017-10" db="EMBL/GenBank/DDBJ databases">
        <title>Genome sequence of Caulobacter mirabilis FWC38.</title>
        <authorList>
            <person name="Fiebig A."/>
            <person name="Crosson S."/>
        </authorList>
    </citation>
    <scope>NUCLEOTIDE SEQUENCE [LARGE SCALE GENOMIC DNA]</scope>
    <source>
        <strain evidence="14 15">FWC 38</strain>
    </source>
</reference>
<dbReference type="SUPFAM" id="SSF47384">
    <property type="entry name" value="Homodimeric domain of signal transducing histidine kinase"/>
    <property type="match status" value="1"/>
</dbReference>
<keyword evidence="6 11" id="KW-0812">Transmembrane</keyword>
<evidence type="ECO:0000259" key="13">
    <source>
        <dbReference type="PROSITE" id="PS50885"/>
    </source>
</evidence>
<dbReference type="SMART" id="SM00387">
    <property type="entry name" value="HATPase_c"/>
    <property type="match status" value="1"/>
</dbReference>
<keyword evidence="10 11" id="KW-0472">Membrane</keyword>
<dbReference type="Pfam" id="PF02518">
    <property type="entry name" value="HATPase_c"/>
    <property type="match status" value="1"/>
</dbReference>